<proteinExistence type="predicted"/>
<dbReference type="NCBIfam" id="TIGR01764">
    <property type="entry name" value="excise"/>
    <property type="match status" value="1"/>
</dbReference>
<feature type="domain" description="Helix-turn-helix" evidence="1">
    <location>
        <begin position="32"/>
        <end position="81"/>
    </location>
</feature>
<organism evidence="2 3">
    <name type="scientific">Halobacteroides halobius (strain ATCC 35273 / DSM 5150 / MD-1)</name>
    <dbReference type="NCBI Taxonomy" id="748449"/>
    <lineage>
        <taxon>Bacteria</taxon>
        <taxon>Bacillati</taxon>
        <taxon>Bacillota</taxon>
        <taxon>Clostridia</taxon>
        <taxon>Halanaerobiales</taxon>
        <taxon>Halobacteroidaceae</taxon>
        <taxon>Halobacteroides</taxon>
    </lineage>
</organism>
<keyword evidence="3" id="KW-1185">Reference proteome</keyword>
<dbReference type="OrthoDB" id="1684751at2"/>
<dbReference type="KEGG" id="hhl:Halha_2174"/>
<dbReference type="RefSeq" id="WP_015327770.1">
    <property type="nucleotide sequence ID" value="NC_019978.1"/>
</dbReference>
<gene>
    <name evidence="2" type="ordered locus">Halha_2174</name>
</gene>
<dbReference type="STRING" id="748449.Halha_2174"/>
<reference evidence="3" key="1">
    <citation type="submission" date="2012-02" db="EMBL/GenBank/DDBJ databases">
        <title>The complete genome of Halobacteroides halobius DSM 5150.</title>
        <authorList>
            <person name="Lucas S."/>
            <person name="Copeland A."/>
            <person name="Lapidus A."/>
            <person name="Glavina del Rio T."/>
            <person name="Dalin E."/>
            <person name="Tice H."/>
            <person name="Bruce D."/>
            <person name="Goodwin L."/>
            <person name="Pitluck S."/>
            <person name="Peters L."/>
            <person name="Mikhailova N."/>
            <person name="Gu W."/>
            <person name="Kyrpides N."/>
            <person name="Mavromatis K."/>
            <person name="Ivanova N."/>
            <person name="Brettin T."/>
            <person name="Detter J.C."/>
            <person name="Han C."/>
            <person name="Larimer F."/>
            <person name="Land M."/>
            <person name="Hauser L."/>
            <person name="Markowitz V."/>
            <person name="Cheng J.-F."/>
            <person name="Hugenholtz P."/>
            <person name="Woyke T."/>
            <person name="Wu D."/>
            <person name="Tindall B."/>
            <person name="Pomrenke H."/>
            <person name="Brambilla E."/>
            <person name="Klenk H.-P."/>
            <person name="Eisen J.A."/>
        </authorList>
    </citation>
    <scope>NUCLEOTIDE SEQUENCE [LARGE SCALE GENOMIC DNA]</scope>
    <source>
        <strain evidence="3">ATCC 35273 / DSM 5150 / MD-1</strain>
    </source>
</reference>
<evidence type="ECO:0000259" key="1">
    <source>
        <dbReference type="Pfam" id="PF12728"/>
    </source>
</evidence>
<dbReference type="AlphaFoldDB" id="L0KAL4"/>
<sequence>MGVMEKVLAELKEMNQKLDQLSTPDDNREDTMLNVEETAEFLKISTTKVYELMKQKEIPFVKAGRRKLVPKGRLVGWINKNADSNKQSEVQDVYQTG</sequence>
<dbReference type="EMBL" id="CP003359">
    <property type="protein sequence ID" value="AGB42056.1"/>
    <property type="molecule type" value="Genomic_DNA"/>
</dbReference>
<accession>L0KAL4</accession>
<dbReference type="InterPro" id="IPR041657">
    <property type="entry name" value="HTH_17"/>
</dbReference>
<dbReference type="HOGENOM" id="CLU_2342852_0_0_9"/>
<protein>
    <submittedName>
        <fullName evidence="2">DNA-binding protein, excisionase family</fullName>
    </submittedName>
</protein>
<dbReference type="InterPro" id="IPR010093">
    <property type="entry name" value="SinI_DNA-bd"/>
</dbReference>
<name>L0KAL4_HALHC</name>
<dbReference type="Proteomes" id="UP000010880">
    <property type="component" value="Chromosome"/>
</dbReference>
<dbReference type="GO" id="GO:0003677">
    <property type="term" value="F:DNA binding"/>
    <property type="evidence" value="ECO:0007669"/>
    <property type="project" value="UniProtKB-KW"/>
</dbReference>
<keyword evidence="2" id="KW-0238">DNA-binding</keyword>
<dbReference type="Pfam" id="PF12728">
    <property type="entry name" value="HTH_17"/>
    <property type="match status" value="1"/>
</dbReference>
<evidence type="ECO:0000313" key="3">
    <source>
        <dbReference type="Proteomes" id="UP000010880"/>
    </source>
</evidence>
<evidence type="ECO:0000313" key="2">
    <source>
        <dbReference type="EMBL" id="AGB42056.1"/>
    </source>
</evidence>